<dbReference type="Pfam" id="PF00158">
    <property type="entry name" value="Sigma54_activat"/>
    <property type="match status" value="1"/>
</dbReference>
<reference evidence="8 9" key="1">
    <citation type="submission" date="2024-03" db="EMBL/GenBank/DDBJ databases">
        <title>Novel species of the genus Variovorax.</title>
        <authorList>
            <person name="Liu Q."/>
            <person name="Xin Y.-H."/>
        </authorList>
    </citation>
    <scope>NUCLEOTIDE SEQUENCE [LARGE SCALE GENOMIC DNA]</scope>
    <source>
        <strain evidence="8 9">KACC 18501</strain>
    </source>
</reference>
<dbReference type="Proteomes" id="UP001363010">
    <property type="component" value="Unassembled WGS sequence"/>
</dbReference>
<dbReference type="EMBL" id="JBBKZV010000038">
    <property type="protein sequence ID" value="MEJ8826661.1"/>
    <property type="molecule type" value="Genomic_DNA"/>
</dbReference>
<keyword evidence="1" id="KW-0547">Nucleotide-binding</keyword>
<feature type="domain" description="Sigma-54 factor interaction" evidence="7">
    <location>
        <begin position="314"/>
        <end position="541"/>
    </location>
</feature>
<organism evidence="8 9">
    <name type="scientific">Variovorax humicola</name>
    <dbReference type="NCBI Taxonomy" id="1769758"/>
    <lineage>
        <taxon>Bacteria</taxon>
        <taxon>Pseudomonadati</taxon>
        <taxon>Pseudomonadota</taxon>
        <taxon>Betaproteobacteria</taxon>
        <taxon>Burkholderiales</taxon>
        <taxon>Comamonadaceae</taxon>
        <taxon>Variovorax</taxon>
    </lineage>
</organism>
<dbReference type="InterPro" id="IPR003018">
    <property type="entry name" value="GAF"/>
</dbReference>
<dbReference type="Gene3D" id="3.40.50.300">
    <property type="entry name" value="P-loop containing nucleotide triphosphate hydrolases"/>
    <property type="match status" value="1"/>
</dbReference>
<evidence type="ECO:0000256" key="2">
    <source>
        <dbReference type="ARBA" id="ARBA00022840"/>
    </source>
</evidence>
<gene>
    <name evidence="8" type="ORF">WKW80_32385</name>
</gene>
<protein>
    <submittedName>
        <fullName evidence="8">Sigma-54-dependent Fis family transcriptional regulator</fullName>
    </submittedName>
</protein>
<dbReference type="PROSITE" id="PS00675">
    <property type="entry name" value="SIGMA54_INTERACT_1"/>
    <property type="match status" value="1"/>
</dbReference>
<keyword evidence="4" id="KW-0238">DNA-binding</keyword>
<dbReference type="SUPFAM" id="SSF46689">
    <property type="entry name" value="Homeodomain-like"/>
    <property type="match status" value="1"/>
</dbReference>
<dbReference type="CDD" id="cd00009">
    <property type="entry name" value="AAA"/>
    <property type="match status" value="1"/>
</dbReference>
<dbReference type="InterPro" id="IPR002078">
    <property type="entry name" value="Sigma_54_int"/>
</dbReference>
<keyword evidence="5" id="KW-0804">Transcription</keyword>
<dbReference type="InterPro" id="IPR003593">
    <property type="entry name" value="AAA+_ATPase"/>
</dbReference>
<keyword evidence="9" id="KW-1185">Reference proteome</keyword>
<evidence type="ECO:0000259" key="7">
    <source>
        <dbReference type="PROSITE" id="PS50045"/>
    </source>
</evidence>
<dbReference type="Pfam" id="PF02954">
    <property type="entry name" value="HTH_8"/>
    <property type="match status" value="1"/>
</dbReference>
<accession>A0ABU8W9E6</accession>
<proteinExistence type="predicted"/>
<dbReference type="InterPro" id="IPR002197">
    <property type="entry name" value="HTH_Fis"/>
</dbReference>
<evidence type="ECO:0000256" key="6">
    <source>
        <dbReference type="SAM" id="MobiDB-lite"/>
    </source>
</evidence>
<dbReference type="InterPro" id="IPR025662">
    <property type="entry name" value="Sigma_54_int_dom_ATP-bd_1"/>
</dbReference>
<feature type="region of interest" description="Disordered" evidence="6">
    <location>
        <begin position="293"/>
        <end position="314"/>
    </location>
</feature>
<dbReference type="InterPro" id="IPR058031">
    <property type="entry name" value="AAA_lid_NorR"/>
</dbReference>
<dbReference type="Gene3D" id="1.10.8.60">
    <property type="match status" value="1"/>
</dbReference>
<dbReference type="InterPro" id="IPR009057">
    <property type="entry name" value="Homeodomain-like_sf"/>
</dbReference>
<dbReference type="PANTHER" id="PTHR32071">
    <property type="entry name" value="TRANSCRIPTIONAL REGULATORY PROTEIN"/>
    <property type="match status" value="1"/>
</dbReference>
<keyword evidence="3" id="KW-0805">Transcription regulation</keyword>
<keyword evidence="2" id="KW-0067">ATP-binding</keyword>
<evidence type="ECO:0000256" key="3">
    <source>
        <dbReference type="ARBA" id="ARBA00023015"/>
    </source>
</evidence>
<dbReference type="RefSeq" id="WP_340367695.1">
    <property type="nucleotide sequence ID" value="NZ_JBBKZV010000038.1"/>
</dbReference>
<name>A0ABU8W9E6_9BURK</name>
<dbReference type="InterPro" id="IPR029016">
    <property type="entry name" value="GAF-like_dom_sf"/>
</dbReference>
<dbReference type="PANTHER" id="PTHR32071:SF77">
    <property type="entry name" value="TRANSCRIPTIONAL REGULATORY PROTEIN"/>
    <property type="match status" value="1"/>
</dbReference>
<dbReference type="Pfam" id="PF01590">
    <property type="entry name" value="GAF"/>
    <property type="match status" value="1"/>
</dbReference>
<dbReference type="InterPro" id="IPR027417">
    <property type="entry name" value="P-loop_NTPase"/>
</dbReference>
<dbReference type="SUPFAM" id="SSF52540">
    <property type="entry name" value="P-loop containing nucleoside triphosphate hydrolases"/>
    <property type="match status" value="1"/>
</dbReference>
<dbReference type="PROSITE" id="PS50045">
    <property type="entry name" value="SIGMA54_INTERACT_4"/>
    <property type="match status" value="1"/>
</dbReference>
<dbReference type="Gene3D" id="1.10.10.60">
    <property type="entry name" value="Homeodomain-like"/>
    <property type="match status" value="1"/>
</dbReference>
<evidence type="ECO:0000313" key="8">
    <source>
        <dbReference type="EMBL" id="MEJ8826661.1"/>
    </source>
</evidence>
<dbReference type="Gene3D" id="3.30.450.40">
    <property type="match status" value="1"/>
</dbReference>
<dbReference type="Pfam" id="PF25601">
    <property type="entry name" value="AAA_lid_14"/>
    <property type="match status" value="1"/>
</dbReference>
<dbReference type="SUPFAM" id="SSF55781">
    <property type="entry name" value="GAF domain-like"/>
    <property type="match status" value="1"/>
</dbReference>
<evidence type="ECO:0000313" key="9">
    <source>
        <dbReference type="Proteomes" id="UP001363010"/>
    </source>
</evidence>
<comment type="caution">
    <text evidence="8">The sequence shown here is derived from an EMBL/GenBank/DDBJ whole genome shotgun (WGS) entry which is preliminary data.</text>
</comment>
<evidence type="ECO:0000256" key="5">
    <source>
        <dbReference type="ARBA" id="ARBA00023163"/>
    </source>
</evidence>
<dbReference type="SMART" id="SM00382">
    <property type="entry name" value="AAA"/>
    <property type="match status" value="1"/>
</dbReference>
<evidence type="ECO:0000256" key="1">
    <source>
        <dbReference type="ARBA" id="ARBA00022741"/>
    </source>
</evidence>
<evidence type="ECO:0000256" key="4">
    <source>
        <dbReference type="ARBA" id="ARBA00023125"/>
    </source>
</evidence>
<sequence length="633" mass="68937">MSEAQLPSDGVEQARELFFRQGRGPAPWIAPHISRSWQRSRPVDRQCIDPEPMALARLSERREHARRLLNCAQPELDGLAEHAVGNGCVVILSDASGLILEEIGSPDFLPKAERVALQPGVEWSENHRGTNAIGTALAEREALMVLGGEHYLVQNGALGCAAAPIFTGRGELAGALDISGETARVNQHALGLVRMAAQQVEHRMMLAEAGGHVLRFHARPSLIGTAREGLMVIEGGRIAAANRVALELFGRSWEDLLDLDARDFLGANWPRMEDRRSLLTLPGGRQIATVMERSATPGSPRTANRRMHAPEGTATAEADDVVPLLERAVRVLNEGVSVLVNGETGSGKEVFSRRLHAASRRKTGPFVAVDCASLPETLIESELFGYEDGAFTGARRKGMAGRIRQAHGGVLFLDEIAEIPLALQTRLLRVLEERVVMPLGGGQGVAVDFDLICATHGNLPALVEAGRFRADLMYRVAGFGVCLPSLGRRSDRHALIARLFLESGGAAKHLQLESDALEVLAAYRWPGNMRELRSTLRVVVALADMGDAVTTEMLPEHLRDACATSNEEYPSRISASPATVQLTDIKRCAIDDALNACDHDIANAARRLGVHRSTIYRHLAHRRHKQDYSRQIN</sequence>